<proteinExistence type="predicted"/>
<dbReference type="EMBL" id="JAVHJO010000013">
    <property type="protein sequence ID" value="KAK6530253.1"/>
    <property type="molecule type" value="Genomic_DNA"/>
</dbReference>
<evidence type="ECO:0000256" key="1">
    <source>
        <dbReference type="SAM" id="MobiDB-lite"/>
    </source>
</evidence>
<keyword evidence="2" id="KW-0732">Signal</keyword>
<name>A0AAV9WZY0_9PEZI</name>
<comment type="caution">
    <text evidence="3">The sequence shown here is derived from an EMBL/GenBank/DDBJ whole genome shotgun (WGS) entry which is preliminary data.</text>
</comment>
<feature type="compositionally biased region" description="Polar residues" evidence="1">
    <location>
        <begin position="698"/>
        <end position="712"/>
    </location>
</feature>
<evidence type="ECO:0000256" key="2">
    <source>
        <dbReference type="SAM" id="SignalP"/>
    </source>
</evidence>
<dbReference type="Proteomes" id="UP001365542">
    <property type="component" value="Unassembled WGS sequence"/>
</dbReference>
<feature type="signal peptide" evidence="2">
    <location>
        <begin position="1"/>
        <end position="24"/>
    </location>
</feature>
<feature type="region of interest" description="Disordered" evidence="1">
    <location>
        <begin position="696"/>
        <end position="720"/>
    </location>
</feature>
<evidence type="ECO:0000313" key="3">
    <source>
        <dbReference type="EMBL" id="KAK6530253.1"/>
    </source>
</evidence>
<dbReference type="AlphaFoldDB" id="A0AAV9WZY0"/>
<gene>
    <name evidence="3" type="ORF">TWF694_003616</name>
</gene>
<sequence>MKPYSHTTLLTLIFLNLQLHLTHAFYIWLVQQDQTPAIRKVYFERFYQCYLIRDRDAPSIGLAIYNAKGQTRFPGGIQLFQDPYVGSSCVGEPKTIITLAPRVGVTFINLAEMGLADRYTAWRVYEAQDDQYKLSQLPELQERGMSIRNKIFERNGGKWSFVDHLRDFPRFQGGYSDGYYERYTIGEGPDVRTQIFGRPQSVNNWIERQLKIWVNNAQGDGILRRERPAVEEEASDDVEEADIIEITAHKEPFKSTPPQQGSMDYVRQIAEASGLNTDPQIPYEQEGRASLPLFQRTLEILNGVERVDIPSPAFMYGQTFNAAQSMNPDAIQRELDILRDQPEGNELELGWALLRQAANHQRTQERIREPQLGNEVYDYEEEEKFSFDEQGEATERQYYYDYGQGMNMEEGLGDQDNGLLPIPDFGIQESNMNELQRGDRGNLRVRDMQDTPAIRIVEPMRSGKPTKHVYEGDNFDLALMGLRQLKQVPPPQMTRGNRRGGTDYDPFGDGRGLGGAIDDDAILEEHMRKMMDSDDSSNTYIGDQETVLDEGEPSPQMEEEVEPTDQMEAVEPEQLVERAASRTYPSNVNEGVEIESDANSYEPQRFIGYQSPQAYSDVSERNRMMEFERDFMNRDSRGNSVDGQAGDIQEEALPPLHFSLLDSPESHRLPAIPDDIPDIGGILDIQALLDGVMDGVDLQNTGQMESHPSTESELSDLEGE</sequence>
<evidence type="ECO:0000313" key="4">
    <source>
        <dbReference type="Proteomes" id="UP001365542"/>
    </source>
</evidence>
<protein>
    <submittedName>
        <fullName evidence="3">Uncharacterized protein</fullName>
    </submittedName>
</protein>
<feature type="region of interest" description="Disordered" evidence="1">
    <location>
        <begin position="488"/>
        <end position="512"/>
    </location>
</feature>
<accession>A0AAV9WZY0</accession>
<organism evidence="3 4">
    <name type="scientific">Orbilia ellipsospora</name>
    <dbReference type="NCBI Taxonomy" id="2528407"/>
    <lineage>
        <taxon>Eukaryota</taxon>
        <taxon>Fungi</taxon>
        <taxon>Dikarya</taxon>
        <taxon>Ascomycota</taxon>
        <taxon>Pezizomycotina</taxon>
        <taxon>Orbiliomycetes</taxon>
        <taxon>Orbiliales</taxon>
        <taxon>Orbiliaceae</taxon>
        <taxon>Orbilia</taxon>
    </lineage>
</organism>
<keyword evidence="4" id="KW-1185">Reference proteome</keyword>
<feature type="region of interest" description="Disordered" evidence="1">
    <location>
        <begin position="547"/>
        <end position="567"/>
    </location>
</feature>
<feature type="chain" id="PRO_5043776778" evidence="2">
    <location>
        <begin position="25"/>
        <end position="720"/>
    </location>
</feature>
<reference evidence="3 4" key="1">
    <citation type="submission" date="2019-10" db="EMBL/GenBank/DDBJ databases">
        <authorList>
            <person name="Palmer J.M."/>
        </authorList>
    </citation>
    <scope>NUCLEOTIDE SEQUENCE [LARGE SCALE GENOMIC DNA]</scope>
    <source>
        <strain evidence="3 4">TWF694</strain>
    </source>
</reference>